<reference evidence="2 3" key="1">
    <citation type="submission" date="2016-03" db="EMBL/GenBank/DDBJ databases">
        <title>Complete genome sequence of a novel chlorpyrifos degrading bacterium, Cupriavidus nantongensis sp. X1.</title>
        <authorList>
            <person name="Fang L."/>
        </authorList>
    </citation>
    <scope>NUCLEOTIDE SEQUENCE [LARGE SCALE GENOMIC DNA]</scope>
    <source>
        <strain evidence="2 3">X1</strain>
    </source>
</reference>
<keyword evidence="1" id="KW-1133">Transmembrane helix</keyword>
<dbReference type="EMBL" id="CP014844">
    <property type="protein sequence ID" value="AMR77789.1"/>
    <property type="molecule type" value="Genomic_DNA"/>
</dbReference>
<organism evidence="2 3">
    <name type="scientific">Cupriavidus nantongensis</name>
    <dbReference type="NCBI Taxonomy" id="1796606"/>
    <lineage>
        <taxon>Bacteria</taxon>
        <taxon>Pseudomonadati</taxon>
        <taxon>Pseudomonadota</taxon>
        <taxon>Betaproteobacteria</taxon>
        <taxon>Burkholderiales</taxon>
        <taxon>Burkholderiaceae</taxon>
        <taxon>Cupriavidus</taxon>
    </lineage>
</organism>
<feature type="transmembrane region" description="Helical" evidence="1">
    <location>
        <begin position="111"/>
        <end position="132"/>
    </location>
</feature>
<keyword evidence="1" id="KW-0812">Transmembrane</keyword>
<protein>
    <submittedName>
        <fullName evidence="2">Uncharacterized protein</fullName>
    </submittedName>
</protein>
<accession>A0A142JI77</accession>
<dbReference type="Proteomes" id="UP000075238">
    <property type="component" value="Chromosome 1"/>
</dbReference>
<feature type="transmembrane region" description="Helical" evidence="1">
    <location>
        <begin position="79"/>
        <end position="99"/>
    </location>
</feature>
<dbReference type="STRING" id="1796606.A2G96_08580"/>
<dbReference type="AlphaFoldDB" id="A0A142JI77"/>
<evidence type="ECO:0000313" key="3">
    <source>
        <dbReference type="Proteomes" id="UP000075238"/>
    </source>
</evidence>
<dbReference type="KEGG" id="cnan:A2G96_08580"/>
<evidence type="ECO:0000256" key="1">
    <source>
        <dbReference type="SAM" id="Phobius"/>
    </source>
</evidence>
<gene>
    <name evidence="2" type="ORF">A2G96_08580</name>
</gene>
<feature type="transmembrane region" description="Helical" evidence="1">
    <location>
        <begin position="49"/>
        <end position="72"/>
    </location>
</feature>
<keyword evidence="1" id="KW-0472">Membrane</keyword>
<evidence type="ECO:0000313" key="2">
    <source>
        <dbReference type="EMBL" id="AMR77789.1"/>
    </source>
</evidence>
<feature type="transmembrane region" description="Helical" evidence="1">
    <location>
        <begin position="12"/>
        <end position="29"/>
    </location>
</feature>
<keyword evidence="3" id="KW-1185">Reference proteome</keyword>
<name>A0A142JI77_9BURK</name>
<sequence length="145" mass="15480">MTMRGPMQQRGFLIRAMSLIAVGFGLLTIKEGGAILFGGEAAQASAGNFVPFVLWFNFLAGFAYVIAGAGLWLRHRWAVWLAVVIAAATAFALAAFGAHGYAGGAYEMRTVIAMSFRTLVWVAIAAISWHGLSRGQPAISARDMK</sequence>
<proteinExistence type="predicted"/>